<name>A0AA96JYZ0_9BACT</name>
<dbReference type="KEGG" id="nall:PP769_19085"/>
<proteinExistence type="predicted"/>
<gene>
    <name evidence="1" type="ORF">PP769_19085</name>
</gene>
<protein>
    <submittedName>
        <fullName evidence="1">Uncharacterized protein</fullName>
    </submittedName>
</protein>
<keyword evidence="2" id="KW-1185">Reference proteome</keyword>
<dbReference type="EMBL" id="CP116967">
    <property type="protein sequence ID" value="WNM58049.1"/>
    <property type="molecule type" value="Genomic_DNA"/>
</dbReference>
<dbReference type="AlphaFoldDB" id="A0AA96JYZ0"/>
<accession>A0AA96JYZ0</accession>
<evidence type="ECO:0000313" key="1">
    <source>
        <dbReference type="EMBL" id="WNM58049.1"/>
    </source>
</evidence>
<reference evidence="1 2" key="1">
    <citation type="submission" date="2023-01" db="EMBL/GenBank/DDBJ databases">
        <title>Cultivation and genomic characterization of new, ubiquitous marine nitrite-oxidizing bacteria from the Nitrospirales.</title>
        <authorList>
            <person name="Mueller A.J."/>
            <person name="Daebeler A."/>
            <person name="Herbold C.W."/>
            <person name="Kirkegaard R.H."/>
            <person name="Daims H."/>
        </authorList>
    </citation>
    <scope>NUCLEOTIDE SEQUENCE [LARGE SCALE GENOMIC DNA]</scope>
    <source>
        <strain evidence="1 2">VA</strain>
    </source>
</reference>
<dbReference type="Proteomes" id="UP001302719">
    <property type="component" value="Chromosome"/>
</dbReference>
<sequence length="42" mass="4565">MFVGTCALDSGSGIGQFKGKEWPLFRSEFSVFVNLVLGEPIT</sequence>
<dbReference type="RefSeq" id="WP_312643323.1">
    <property type="nucleotide sequence ID" value="NZ_CP116967.1"/>
</dbReference>
<organism evidence="1 2">
    <name type="scientific">Candidatus Nitrospira allomarina</name>
    <dbReference type="NCBI Taxonomy" id="3020900"/>
    <lineage>
        <taxon>Bacteria</taxon>
        <taxon>Pseudomonadati</taxon>
        <taxon>Nitrospirota</taxon>
        <taxon>Nitrospiria</taxon>
        <taxon>Nitrospirales</taxon>
        <taxon>Nitrospiraceae</taxon>
        <taxon>Nitrospira</taxon>
    </lineage>
</organism>
<evidence type="ECO:0000313" key="2">
    <source>
        <dbReference type="Proteomes" id="UP001302719"/>
    </source>
</evidence>